<sequence>MKRHLKKSIFLLCSVALVLLIAGVLYYFIQNTRYPFKTNGKKINFQIKQGERLEQVIDNLSSSKLVKNPLLIKWYTKRHFENGLLKPGKYSFSKGISLSNFVLYVERGIRDDRPVKVIIPEGYDIEQIGNLLEKKGIISSSNFIKSCREYKLPDFVKKDSKRRYALEGYLFPDTYDFLKGSSGDYIIEVMLNRFSDVLDKVQEDTGKHLNIQEMDKIITMASIVEREVKKPEERGKAASVFYNRLKRNMKLQSCATVLYALNVHKDKVYYKDLQVDSPYNTYKVNGLPEGPISNPGKGCIIAAINPEKTNYLYFVSENNGTHFFTDSNEKFLEVKKTTQGE</sequence>
<evidence type="ECO:0000256" key="6">
    <source>
        <dbReference type="ARBA" id="ARBA00023316"/>
    </source>
</evidence>
<keyword evidence="3 7" id="KW-1133">Transmembrane helix</keyword>
<comment type="function">
    <text evidence="7">Functions as a peptidoglycan terminase that cleaves nascent peptidoglycan strands endolytically to terminate their elongation.</text>
</comment>
<dbReference type="CDD" id="cd08010">
    <property type="entry name" value="MltG_like"/>
    <property type="match status" value="1"/>
</dbReference>
<dbReference type="NCBIfam" id="TIGR00247">
    <property type="entry name" value="endolytic transglycosylase MltG"/>
    <property type="match status" value="1"/>
</dbReference>
<evidence type="ECO:0000313" key="8">
    <source>
        <dbReference type="EMBL" id="MCC9295731.1"/>
    </source>
</evidence>
<dbReference type="EMBL" id="JAJJPB010000017">
    <property type="protein sequence ID" value="MCC9295731.1"/>
    <property type="molecule type" value="Genomic_DNA"/>
</dbReference>
<gene>
    <name evidence="7 8" type="primary">mltG</name>
    <name evidence="8" type="ORF">LN736_12760</name>
</gene>
<dbReference type="RefSeq" id="WP_150358230.1">
    <property type="nucleotide sequence ID" value="NZ_JAJJPB010000017.1"/>
</dbReference>
<proteinExistence type="inferred from homology"/>
<feature type="transmembrane region" description="Helical" evidence="7">
    <location>
        <begin position="9"/>
        <end position="29"/>
    </location>
</feature>
<evidence type="ECO:0000256" key="1">
    <source>
        <dbReference type="ARBA" id="ARBA00022475"/>
    </source>
</evidence>
<evidence type="ECO:0000256" key="4">
    <source>
        <dbReference type="ARBA" id="ARBA00023136"/>
    </source>
</evidence>
<protein>
    <recommendedName>
        <fullName evidence="7">Endolytic murein transglycosylase</fullName>
        <ecNumber evidence="7">4.2.2.29</ecNumber>
    </recommendedName>
    <alternativeName>
        <fullName evidence="7">Peptidoglycan lytic transglycosylase</fullName>
    </alternativeName>
    <alternativeName>
        <fullName evidence="7">Peptidoglycan polymerization terminase</fullName>
    </alternativeName>
</protein>
<accession>A0ABS8N7E5</accession>
<name>A0ABS8N7E5_9CLOT</name>
<comment type="caution">
    <text evidence="8">The sequence shown here is derived from an EMBL/GenBank/DDBJ whole genome shotgun (WGS) entry which is preliminary data.</text>
</comment>
<evidence type="ECO:0000256" key="3">
    <source>
        <dbReference type="ARBA" id="ARBA00022989"/>
    </source>
</evidence>
<dbReference type="EC" id="4.2.2.29" evidence="7"/>
<evidence type="ECO:0000256" key="7">
    <source>
        <dbReference type="HAMAP-Rule" id="MF_02065"/>
    </source>
</evidence>
<keyword evidence="6 7" id="KW-0961">Cell wall biogenesis/degradation</keyword>
<comment type="subcellular location">
    <subcellularLocation>
        <location evidence="7">Cell membrane</location>
        <topology evidence="7">Single-pass membrane protein</topology>
    </subcellularLocation>
</comment>
<comment type="catalytic activity">
    <reaction evidence="7">
        <text>a peptidoglycan chain = a peptidoglycan chain with N-acetyl-1,6-anhydromuramyl-[peptide] at the reducing end + a peptidoglycan chain with N-acetylglucosamine at the non-reducing end.</text>
        <dbReference type="EC" id="4.2.2.29"/>
    </reaction>
</comment>
<dbReference type="Pfam" id="PF02618">
    <property type="entry name" value="YceG"/>
    <property type="match status" value="1"/>
</dbReference>
<dbReference type="HAMAP" id="MF_02065">
    <property type="entry name" value="MltG"/>
    <property type="match status" value="1"/>
</dbReference>
<keyword evidence="1 7" id="KW-1003">Cell membrane</keyword>
<dbReference type="PANTHER" id="PTHR30518:SF2">
    <property type="entry name" value="ENDOLYTIC MUREIN TRANSGLYCOSYLASE"/>
    <property type="match status" value="1"/>
</dbReference>
<comment type="similarity">
    <text evidence="7">Belongs to the transglycosylase MltG family.</text>
</comment>
<evidence type="ECO:0000256" key="2">
    <source>
        <dbReference type="ARBA" id="ARBA00022692"/>
    </source>
</evidence>
<evidence type="ECO:0000313" key="9">
    <source>
        <dbReference type="Proteomes" id="UP001165422"/>
    </source>
</evidence>
<evidence type="ECO:0000256" key="5">
    <source>
        <dbReference type="ARBA" id="ARBA00023239"/>
    </source>
</evidence>
<reference evidence="8" key="1">
    <citation type="submission" date="2021-11" db="EMBL/GenBank/DDBJ databases">
        <authorList>
            <person name="Qingchun L."/>
            <person name="Dong Z."/>
            <person name="Zongwei Q."/>
            <person name="Jia Z."/>
            <person name="Duotao L."/>
        </authorList>
    </citation>
    <scope>NUCLEOTIDE SEQUENCE</scope>
    <source>
        <strain evidence="8">WLY-B-L2</strain>
    </source>
</reference>
<keyword evidence="2 7" id="KW-0812">Transmembrane</keyword>
<feature type="site" description="Important for catalytic activity" evidence="7">
    <location>
        <position position="227"/>
    </location>
</feature>
<keyword evidence="5 7" id="KW-0456">Lyase</keyword>
<dbReference type="Gene3D" id="3.30.1490.480">
    <property type="entry name" value="Endolytic murein transglycosylase"/>
    <property type="match status" value="2"/>
</dbReference>
<keyword evidence="9" id="KW-1185">Reference proteome</keyword>
<keyword evidence="4 7" id="KW-0472">Membrane</keyword>
<dbReference type="PANTHER" id="PTHR30518">
    <property type="entry name" value="ENDOLYTIC MUREIN TRANSGLYCOSYLASE"/>
    <property type="match status" value="1"/>
</dbReference>
<dbReference type="Proteomes" id="UP001165422">
    <property type="component" value="Unassembled WGS sequence"/>
</dbReference>
<dbReference type="InterPro" id="IPR003770">
    <property type="entry name" value="MLTG-like"/>
</dbReference>
<organism evidence="8 9">
    <name type="scientific">Clostridium aromativorans</name>
    <dbReference type="NCBI Taxonomy" id="2836848"/>
    <lineage>
        <taxon>Bacteria</taxon>
        <taxon>Bacillati</taxon>
        <taxon>Bacillota</taxon>
        <taxon>Clostridia</taxon>
        <taxon>Eubacteriales</taxon>
        <taxon>Clostridiaceae</taxon>
        <taxon>Clostridium</taxon>
    </lineage>
</organism>